<dbReference type="SUPFAM" id="SSF53822">
    <property type="entry name" value="Periplasmic binding protein-like I"/>
    <property type="match status" value="1"/>
</dbReference>
<dbReference type="Gene3D" id="3.40.50.2300">
    <property type="match status" value="2"/>
</dbReference>
<dbReference type="OrthoDB" id="6708821at2"/>
<feature type="chain" id="PRO_5016662762" description="LppC lipoprotein" evidence="2">
    <location>
        <begin position="20"/>
        <end position="618"/>
    </location>
</feature>
<dbReference type="EMBL" id="QNRF01000005">
    <property type="protein sequence ID" value="RBO82692.1"/>
    <property type="molecule type" value="Genomic_DNA"/>
</dbReference>
<evidence type="ECO:0008006" key="5">
    <source>
        <dbReference type="Google" id="ProtNLM"/>
    </source>
</evidence>
<dbReference type="InterPro" id="IPR028082">
    <property type="entry name" value="Peripla_BP_I"/>
</dbReference>
<keyword evidence="4" id="KW-1185">Reference proteome</keyword>
<dbReference type="GO" id="GO:0009252">
    <property type="term" value="P:peptidoglycan biosynthetic process"/>
    <property type="evidence" value="ECO:0007669"/>
    <property type="project" value="TreeGrafter"/>
</dbReference>
<dbReference type="PANTHER" id="PTHR38038:SF1">
    <property type="entry name" value="PENICILLIN-BINDING PROTEIN ACTIVATOR LPOA"/>
    <property type="match status" value="1"/>
</dbReference>
<dbReference type="Proteomes" id="UP000252086">
    <property type="component" value="Unassembled WGS sequence"/>
</dbReference>
<dbReference type="GO" id="GO:0031241">
    <property type="term" value="C:periplasmic side of cell outer membrane"/>
    <property type="evidence" value="ECO:0007669"/>
    <property type="project" value="TreeGrafter"/>
</dbReference>
<sequence length="618" mass="69422">MSLYNYRIISLTLCSFLLAACNSANLNMPQQNTTRVQQNTANQERTLPPSIYQPKKALSSDQAIRDALQLAQDNYDNGNYIQAISILEKNVLGKESSVQFDAFLLAANINSQLDNALDAFHQLNKAEQLPVARHPDKQNALQETRASILEHFGNWPEAVKLRMALSYSLPLDEGESNQAKLWLAVQNLTQNEIDSLYQERQPILNGWLTISNILRDQSLSIEQQLANYQNWQQENANHPAAITPPQDFQIMASVEEMAPEKVVLMLPMTGKLKRASQAIVDGFFATYYNQKEKRPQVNIVDVDQFNDINDALQAANDMTPDIIIGPLQKNNVAQISRLNLPYPVIALNQLDFNKAANNLFHFSLSAEDEIHELISFAKQEGATKAAVLSTQDTWALKQNDEFTQAAEQEHVTITSTQSYANTPQGRQSAVQKLLLINESTSRRRSVEKWTGSKVESIARPRQDLDYVFYVGKLDDAKQIRPLLDFYFADSVPMLATSSLNDSAPDKNGKAEDIERILFTELPALASNKKTASALPANPGSNILRRLQAMGADSYLLANKYQLFALLKSTKISANTGIITMDDKGVFHKRPEIMTYRRGNLVYARSKQFFQNEENSSEE</sequence>
<reference evidence="3 4" key="1">
    <citation type="submission" date="2018-06" db="EMBL/GenBank/DDBJ databases">
        <title>Genomic Encyclopedia of Type Strains, Phase III (KMG-III): the genomes of soil and plant-associated and newly described type strains.</title>
        <authorList>
            <person name="Whitman W."/>
        </authorList>
    </citation>
    <scope>NUCLEOTIDE SEQUENCE [LARGE SCALE GENOMIC DNA]</scope>
    <source>
        <strain evidence="3 4">CECT 7732</strain>
    </source>
</reference>
<dbReference type="Pfam" id="PF04348">
    <property type="entry name" value="LppC"/>
    <property type="match status" value="1"/>
</dbReference>
<evidence type="ECO:0000313" key="3">
    <source>
        <dbReference type="EMBL" id="RBO82692.1"/>
    </source>
</evidence>
<dbReference type="InterPro" id="IPR007443">
    <property type="entry name" value="LpoA"/>
</dbReference>
<keyword evidence="2" id="KW-0732">Signal</keyword>
<organism evidence="3 4">
    <name type="scientific">Marinomonas aquiplantarum</name>
    <dbReference type="NCBI Taxonomy" id="491951"/>
    <lineage>
        <taxon>Bacteria</taxon>
        <taxon>Pseudomonadati</taxon>
        <taxon>Pseudomonadota</taxon>
        <taxon>Gammaproteobacteria</taxon>
        <taxon>Oceanospirillales</taxon>
        <taxon>Oceanospirillaceae</taxon>
        <taxon>Marinomonas</taxon>
    </lineage>
</organism>
<name>A0A366CXY1_9GAMM</name>
<dbReference type="AlphaFoldDB" id="A0A366CXY1"/>
<keyword evidence="1" id="KW-0472">Membrane</keyword>
<comment type="caution">
    <text evidence="3">The sequence shown here is derived from an EMBL/GenBank/DDBJ whole genome shotgun (WGS) entry which is preliminary data.</text>
</comment>
<gene>
    <name evidence="3" type="ORF">DFP76_105163</name>
</gene>
<proteinExistence type="predicted"/>
<dbReference type="PANTHER" id="PTHR38038">
    <property type="entry name" value="PENICILLIN-BINDING PROTEIN ACTIVATOR LPOA"/>
    <property type="match status" value="1"/>
</dbReference>
<protein>
    <recommendedName>
        <fullName evidence="5">LppC lipoprotein</fullName>
    </recommendedName>
</protein>
<feature type="signal peptide" evidence="2">
    <location>
        <begin position="1"/>
        <end position="19"/>
    </location>
</feature>
<evidence type="ECO:0000313" key="4">
    <source>
        <dbReference type="Proteomes" id="UP000252086"/>
    </source>
</evidence>
<dbReference type="GO" id="GO:0030234">
    <property type="term" value="F:enzyme regulator activity"/>
    <property type="evidence" value="ECO:0007669"/>
    <property type="project" value="TreeGrafter"/>
</dbReference>
<accession>A0A366CXY1</accession>
<evidence type="ECO:0000256" key="2">
    <source>
        <dbReference type="SAM" id="SignalP"/>
    </source>
</evidence>
<dbReference type="Gene3D" id="1.25.40.650">
    <property type="match status" value="1"/>
</dbReference>
<dbReference type="CDD" id="cd06339">
    <property type="entry name" value="PBP1_YraM_LppC_lipoprotein-like"/>
    <property type="match status" value="1"/>
</dbReference>
<dbReference type="PROSITE" id="PS51257">
    <property type="entry name" value="PROKAR_LIPOPROTEIN"/>
    <property type="match status" value="1"/>
</dbReference>
<evidence type="ECO:0000256" key="1">
    <source>
        <dbReference type="ARBA" id="ARBA00023136"/>
    </source>
</evidence>